<dbReference type="SMART" id="SM00365">
    <property type="entry name" value="LRR_SD22"/>
    <property type="match status" value="4"/>
</dbReference>
<evidence type="ECO:0000256" key="1">
    <source>
        <dbReference type="ARBA" id="ARBA00004191"/>
    </source>
</evidence>
<comment type="subcellular location">
    <subcellularLocation>
        <location evidence="2">Membrane</location>
    </subcellularLocation>
    <subcellularLocation>
        <location evidence="1">Secreted</location>
        <location evidence="1">Cell wall</location>
    </subcellularLocation>
</comment>
<dbReference type="PANTHER" id="PTHR48009:SF7">
    <property type="entry name" value="LEUCINE-RICH REPEAT (LRR) FAMILY PROTEIN"/>
    <property type="match status" value="1"/>
</dbReference>
<dbReference type="GO" id="GO:0016020">
    <property type="term" value="C:membrane"/>
    <property type="evidence" value="ECO:0007669"/>
    <property type="project" value="UniProtKB-SubCell"/>
</dbReference>
<dbReference type="PRINTS" id="PR00019">
    <property type="entry name" value="LEURICHRPT"/>
</dbReference>
<proteinExistence type="inferred from homology"/>
<dbReference type="InterPro" id="IPR003591">
    <property type="entry name" value="Leu-rich_rpt_typical-subtyp"/>
</dbReference>
<dbReference type="Pfam" id="PF00560">
    <property type="entry name" value="LRR_1"/>
    <property type="match status" value="3"/>
</dbReference>
<keyword evidence="5" id="KW-0732">Signal</keyword>
<dbReference type="Gramene" id="Jr03_03050_p1">
    <property type="protein sequence ID" value="cds.Jr03_03050_p1"/>
    <property type="gene ID" value="Jr03_03050"/>
</dbReference>
<keyword evidence="6" id="KW-0677">Repeat</keyword>
<organism evidence="9 10">
    <name type="scientific">Juglans regia</name>
    <name type="common">English walnut</name>
    <dbReference type="NCBI Taxonomy" id="51240"/>
    <lineage>
        <taxon>Eukaryota</taxon>
        <taxon>Viridiplantae</taxon>
        <taxon>Streptophyta</taxon>
        <taxon>Embryophyta</taxon>
        <taxon>Tracheophyta</taxon>
        <taxon>Spermatophyta</taxon>
        <taxon>Magnoliopsida</taxon>
        <taxon>eudicotyledons</taxon>
        <taxon>Gunneridae</taxon>
        <taxon>Pentapetalae</taxon>
        <taxon>rosids</taxon>
        <taxon>fabids</taxon>
        <taxon>Fagales</taxon>
        <taxon>Juglandaceae</taxon>
        <taxon>Juglans</taxon>
    </lineage>
</organism>
<dbReference type="PANTHER" id="PTHR48009">
    <property type="entry name" value="LEUCINE-RICH REPEAT (LRR) FAMILY PROTEIN"/>
    <property type="match status" value="1"/>
</dbReference>
<keyword evidence="4" id="KW-0433">Leucine-rich repeat</keyword>
<accession>A0A834D1C7</accession>
<dbReference type="EMBL" id="LIHL02000003">
    <property type="protein sequence ID" value="KAF5473980.1"/>
    <property type="molecule type" value="Genomic_DNA"/>
</dbReference>
<reference evidence="9" key="2">
    <citation type="submission" date="2020-03" db="EMBL/GenBank/DDBJ databases">
        <title>Walnut 2.0.</title>
        <authorList>
            <person name="Marrano A."/>
            <person name="Britton M."/>
            <person name="Zimin A.V."/>
            <person name="Zaini P.A."/>
            <person name="Workman R."/>
            <person name="Puiu D."/>
            <person name="Bianco L."/>
            <person name="Allen B.J."/>
            <person name="Troggio M."/>
            <person name="Leslie C.A."/>
            <person name="Timp W."/>
            <person name="Dendekar A."/>
            <person name="Salzberg S.L."/>
            <person name="Neale D.B."/>
        </authorList>
    </citation>
    <scope>NUCLEOTIDE SEQUENCE</scope>
    <source>
        <tissue evidence="9">Leaves</tissue>
    </source>
</reference>
<reference evidence="9" key="1">
    <citation type="submission" date="2015-10" db="EMBL/GenBank/DDBJ databases">
        <authorList>
            <person name="Martinez-Garcia P.J."/>
            <person name="Crepeau M.W."/>
            <person name="Puiu D."/>
            <person name="Gonzalez-Ibeas D."/>
            <person name="Whalen J."/>
            <person name="Stevens K."/>
            <person name="Paul R."/>
            <person name="Butterfield T."/>
            <person name="Britton M."/>
            <person name="Reagan R."/>
            <person name="Chakraborty S."/>
            <person name="Walawage S.L."/>
            <person name="Vasquez-Gross H.A."/>
            <person name="Cardeno C."/>
            <person name="Famula R."/>
            <person name="Pratt K."/>
            <person name="Kuruganti S."/>
            <person name="Aradhya M.K."/>
            <person name="Leslie C.A."/>
            <person name="Dandekar A.M."/>
            <person name="Salzberg S.L."/>
            <person name="Wegrzyn J.L."/>
            <person name="Langley C.H."/>
            <person name="Neale D.B."/>
        </authorList>
    </citation>
    <scope>NUCLEOTIDE SEQUENCE</scope>
    <source>
        <tissue evidence="9">Leaves</tissue>
    </source>
</reference>
<dbReference type="AlphaFoldDB" id="A0A834D1C7"/>
<gene>
    <name evidence="9" type="ORF">F2P56_005925</name>
</gene>
<dbReference type="Pfam" id="PF13855">
    <property type="entry name" value="LRR_8"/>
    <property type="match status" value="1"/>
</dbReference>
<dbReference type="SUPFAM" id="SSF52058">
    <property type="entry name" value="L domain-like"/>
    <property type="match status" value="1"/>
</dbReference>
<evidence type="ECO:0000256" key="6">
    <source>
        <dbReference type="ARBA" id="ARBA00022737"/>
    </source>
</evidence>
<dbReference type="InterPro" id="IPR032675">
    <property type="entry name" value="LRR_dom_sf"/>
</dbReference>
<evidence type="ECO:0000256" key="7">
    <source>
        <dbReference type="ARBA" id="ARBA00023136"/>
    </source>
</evidence>
<name>A0A834D1C7_JUGRE</name>
<comment type="caution">
    <text evidence="9">The sequence shown here is derived from an EMBL/GenBank/DDBJ whole genome shotgun (WGS) entry which is preliminary data.</text>
</comment>
<evidence type="ECO:0000256" key="8">
    <source>
        <dbReference type="ARBA" id="ARBA00038043"/>
    </source>
</evidence>
<evidence type="ECO:0000313" key="10">
    <source>
        <dbReference type="Proteomes" id="UP000619265"/>
    </source>
</evidence>
<keyword evidence="3" id="KW-0964">Secreted</keyword>
<comment type="similarity">
    <text evidence="8">Belongs to the polygalacturonase-inhibiting protein family.</text>
</comment>
<dbReference type="SMART" id="SM00369">
    <property type="entry name" value="LRR_TYP"/>
    <property type="match status" value="3"/>
</dbReference>
<dbReference type="Gene3D" id="3.80.10.10">
    <property type="entry name" value="Ribonuclease Inhibitor"/>
    <property type="match status" value="2"/>
</dbReference>
<keyword evidence="7" id="KW-0472">Membrane</keyword>
<dbReference type="Proteomes" id="UP000619265">
    <property type="component" value="Unassembled WGS sequence"/>
</dbReference>
<evidence type="ECO:0000256" key="2">
    <source>
        <dbReference type="ARBA" id="ARBA00004370"/>
    </source>
</evidence>
<dbReference type="InterPro" id="IPR053213">
    <property type="entry name" value="RLP29"/>
</dbReference>
<evidence type="ECO:0000256" key="5">
    <source>
        <dbReference type="ARBA" id="ARBA00022729"/>
    </source>
</evidence>
<keyword evidence="3" id="KW-0134">Cell wall</keyword>
<sequence>TIPQLMARLLQYSSFSLCFHSIIVVTVLGSIPKLILSSTLYSDIQVLRTLKRSVDPSSISPTSYLTTWDFIVDPCESTGKQFLGIVCSIPLDNTSAPSRIIAIDLDSVGYDGFLSPSIGNLTELTTLSLNRNKFRRTIPESISNLKKLTRLSLADNCLTGTIPTEITLFKNLEYLDISGNLLTGSIPTNITRLRSLAYLSFSSNSFTGTIPDLAGLWQLETLDLSSNQLFGNLPHFPTRLKTLLLNSNILSGHISRVKMLNDLRRLDLSDNRFSGHISKDIVSLPRLVHLNVSMNRFTAIGTRNFSREETQLQVLDAEKNNLHGRLPINLTTIQNLDTINLAHNQLAGPLPREYGKKLENSWRVLYLDHNFLSGNVSQEFIVHAPRIEGSLSKNCLRCPMSTTLCRGGQRSASECIQVQ</sequence>
<dbReference type="InterPro" id="IPR001611">
    <property type="entry name" value="Leu-rich_rpt"/>
</dbReference>
<dbReference type="FunFam" id="3.80.10.10:FF:000400">
    <property type="entry name" value="Nuclear pore complex protein NUP107"/>
    <property type="match status" value="1"/>
</dbReference>
<feature type="non-terminal residue" evidence="9">
    <location>
        <position position="1"/>
    </location>
</feature>
<evidence type="ECO:0000256" key="4">
    <source>
        <dbReference type="ARBA" id="ARBA00022614"/>
    </source>
</evidence>
<evidence type="ECO:0000313" key="9">
    <source>
        <dbReference type="EMBL" id="KAF5473980.1"/>
    </source>
</evidence>
<evidence type="ECO:0000256" key="3">
    <source>
        <dbReference type="ARBA" id="ARBA00022512"/>
    </source>
</evidence>
<protein>
    <submittedName>
        <fullName evidence="9">Uncharacterized protein</fullName>
    </submittedName>
</protein>